<dbReference type="InterPro" id="IPR018004">
    <property type="entry name" value="KilA/APSES_HTH"/>
</dbReference>
<dbReference type="AlphaFoldDB" id="A0A9P5YDX6"/>
<dbReference type="InterPro" id="IPR036770">
    <property type="entry name" value="Ankyrin_rpt-contain_sf"/>
</dbReference>
<dbReference type="PROSITE" id="PS51299">
    <property type="entry name" value="HTH_APSES"/>
    <property type="match status" value="1"/>
</dbReference>
<dbReference type="SMART" id="SM01252">
    <property type="entry name" value="KilA-N"/>
    <property type="match status" value="1"/>
</dbReference>
<feature type="compositionally biased region" description="Polar residues" evidence="5">
    <location>
        <begin position="184"/>
        <end position="193"/>
    </location>
</feature>
<sequence>MQAGPRVPGSTQPPVKIYNAVYSSVQVYECMVRGIAVMRRRNDSYVNATQILKVAGVDKGRRTKILEKEILPGKHEIVQGGYGKYQGTWIPLEKGRDIALQYGVAPLLSPLFDFTPSTSSLAALPVGTPGGTASPRPLSASSSYSSMGATGNYMPSLPGNLAPPPIMPGSALRLLNQGRAQGLFTPSTSGSSLKRNRSEADVDTSGNRTPSHYPTFHSSSQPLPSDLTDIQMGDRSRPPSTGPQQNGDEGPSPAKRARKDPTPPHPSGSQHVSWQLPSRNQPISTSRDARITPGPNGLSRPPSSLSTTNGAGGKLHDSPELEIYTPRFASKPAIVRITDPAAPLRDNRRAAVIAAICQRDDSTPVLDLLREITPPDRLADPNSTSPPTADVDIIIDDQGHTALHIAASLARQQIVDSLIAHGADIHRGNHLGETPLIRACLATHNADQQAFHALVSTLHLSIRTLDTSHKSVLHHIVSLAGVKGRAVPARYYLDQVFYWIAQHQGGDFKSLVDLQDEHGDTALNIAARVGNRSLVRTLLDVGANRILPNKLGLRPGDFGVETEELSGGPRAEDILAVFRSGPPAPVQKSQDVIADMTAMIQGLSSEFQSEVKSKQDALDVTQAHLRAATRELSEQRKQIAAWQARCGELDQINQRVRNVEKAIADEDQFDWTGRTDLNGNDGRESAGPAFQWRGSNSTMVGIGGSVDISFNVDPEPPVPSTDSIASLIRLRRLKIWHLRMEELMKLRLKSLQGASAEKEYQCKKIVALCTGIPIDKVEDMLENLVVAVESEAQIVDIGRVSGFMQKVRDGII</sequence>
<evidence type="ECO:0000256" key="5">
    <source>
        <dbReference type="SAM" id="MobiDB-lite"/>
    </source>
</evidence>
<evidence type="ECO:0000259" key="6">
    <source>
        <dbReference type="PROSITE" id="PS51299"/>
    </source>
</evidence>
<accession>A0A9P5YDX6</accession>
<dbReference type="Pfam" id="PF04383">
    <property type="entry name" value="KilA-N"/>
    <property type="match status" value="1"/>
</dbReference>
<keyword evidence="8" id="KW-1185">Reference proteome</keyword>
<protein>
    <submittedName>
        <fullName evidence="7">Transcription factor</fullName>
    </submittedName>
</protein>
<dbReference type="PROSITE" id="PS50297">
    <property type="entry name" value="ANK_REP_REGION"/>
    <property type="match status" value="2"/>
</dbReference>
<dbReference type="Gene3D" id="1.25.40.20">
    <property type="entry name" value="Ankyrin repeat-containing domain"/>
    <property type="match status" value="1"/>
</dbReference>
<feature type="coiled-coil region" evidence="4">
    <location>
        <begin position="618"/>
        <end position="645"/>
    </location>
</feature>
<feature type="region of interest" description="Disordered" evidence="5">
    <location>
        <begin position="182"/>
        <end position="319"/>
    </location>
</feature>
<feature type="repeat" description="ANK" evidence="3">
    <location>
        <begin position="518"/>
        <end position="550"/>
    </location>
</feature>
<dbReference type="Pfam" id="PF00023">
    <property type="entry name" value="Ank"/>
    <property type="match status" value="1"/>
</dbReference>
<feature type="compositionally biased region" description="Polar residues" evidence="5">
    <location>
        <begin position="204"/>
        <end position="223"/>
    </location>
</feature>
<keyword evidence="2 3" id="KW-0040">ANK repeat</keyword>
<dbReference type="SUPFAM" id="SSF54616">
    <property type="entry name" value="DNA-binding domain of Mlu1-box binding protein MBP1"/>
    <property type="match status" value="1"/>
</dbReference>
<dbReference type="GO" id="GO:0001228">
    <property type="term" value="F:DNA-binding transcription activator activity, RNA polymerase II-specific"/>
    <property type="evidence" value="ECO:0007669"/>
    <property type="project" value="UniProtKB-ARBA"/>
</dbReference>
<organism evidence="7 8">
    <name type="scientific">Collybia nuda</name>
    <dbReference type="NCBI Taxonomy" id="64659"/>
    <lineage>
        <taxon>Eukaryota</taxon>
        <taxon>Fungi</taxon>
        <taxon>Dikarya</taxon>
        <taxon>Basidiomycota</taxon>
        <taxon>Agaricomycotina</taxon>
        <taxon>Agaricomycetes</taxon>
        <taxon>Agaricomycetidae</taxon>
        <taxon>Agaricales</taxon>
        <taxon>Tricholomatineae</taxon>
        <taxon>Clitocybaceae</taxon>
        <taxon>Collybia</taxon>
    </lineage>
</organism>
<evidence type="ECO:0000313" key="7">
    <source>
        <dbReference type="EMBL" id="KAF9466081.1"/>
    </source>
</evidence>
<proteinExistence type="predicted"/>
<dbReference type="InterPro" id="IPR002110">
    <property type="entry name" value="Ankyrin_rpt"/>
</dbReference>
<dbReference type="OrthoDB" id="6718656at2759"/>
<dbReference type="InterPro" id="IPR036887">
    <property type="entry name" value="HTH_APSES_sf"/>
</dbReference>
<dbReference type="Pfam" id="PF12796">
    <property type="entry name" value="Ank_2"/>
    <property type="match status" value="1"/>
</dbReference>
<dbReference type="GO" id="GO:0003677">
    <property type="term" value="F:DNA binding"/>
    <property type="evidence" value="ECO:0007669"/>
    <property type="project" value="InterPro"/>
</dbReference>
<dbReference type="PANTHER" id="PTHR43828:SF3">
    <property type="entry name" value="CHROMO DOMAIN-CONTAINING PROTEIN"/>
    <property type="match status" value="1"/>
</dbReference>
<dbReference type="GO" id="GO:0033309">
    <property type="term" value="C:SBF transcription complex"/>
    <property type="evidence" value="ECO:0007669"/>
    <property type="project" value="TreeGrafter"/>
</dbReference>
<reference evidence="7" key="1">
    <citation type="submission" date="2020-11" db="EMBL/GenBank/DDBJ databases">
        <authorList>
            <consortium name="DOE Joint Genome Institute"/>
            <person name="Ahrendt S."/>
            <person name="Riley R."/>
            <person name="Andreopoulos W."/>
            <person name="Labutti K."/>
            <person name="Pangilinan J."/>
            <person name="Ruiz-Duenas F.J."/>
            <person name="Barrasa J.M."/>
            <person name="Sanchez-Garcia M."/>
            <person name="Camarero S."/>
            <person name="Miyauchi S."/>
            <person name="Serrano A."/>
            <person name="Linde D."/>
            <person name="Babiker R."/>
            <person name="Drula E."/>
            <person name="Ayuso-Fernandez I."/>
            <person name="Pacheco R."/>
            <person name="Padilla G."/>
            <person name="Ferreira P."/>
            <person name="Barriuso J."/>
            <person name="Kellner H."/>
            <person name="Castanera R."/>
            <person name="Alfaro M."/>
            <person name="Ramirez L."/>
            <person name="Pisabarro A.G."/>
            <person name="Kuo A."/>
            <person name="Tritt A."/>
            <person name="Lipzen A."/>
            <person name="He G."/>
            <person name="Yan M."/>
            <person name="Ng V."/>
            <person name="Cullen D."/>
            <person name="Martin F."/>
            <person name="Rosso M.-N."/>
            <person name="Henrissat B."/>
            <person name="Hibbett D."/>
            <person name="Martinez A.T."/>
            <person name="Grigoriev I.V."/>
        </authorList>
    </citation>
    <scope>NUCLEOTIDE SEQUENCE</scope>
    <source>
        <strain evidence="7">CBS 247.69</strain>
    </source>
</reference>
<evidence type="ECO:0000313" key="8">
    <source>
        <dbReference type="Proteomes" id="UP000807353"/>
    </source>
</evidence>
<feature type="repeat" description="ANK" evidence="3">
    <location>
        <begin position="398"/>
        <end position="430"/>
    </location>
</feature>
<gene>
    <name evidence="7" type="ORF">BDZ94DRAFT_1252059</name>
</gene>
<keyword evidence="4" id="KW-0175">Coiled coil</keyword>
<dbReference type="SUPFAM" id="SSF48403">
    <property type="entry name" value="Ankyrin repeat"/>
    <property type="match status" value="1"/>
</dbReference>
<comment type="caution">
    <text evidence="7">The sequence shown here is derived from an EMBL/GenBank/DDBJ whole genome shotgun (WGS) entry which is preliminary data.</text>
</comment>
<dbReference type="InterPro" id="IPR003163">
    <property type="entry name" value="Tscrpt_reg_HTH_APSES-type"/>
</dbReference>
<dbReference type="FunFam" id="3.10.260.10:FF:000001">
    <property type="entry name" value="APSES transcription factor (MbpA)"/>
    <property type="match status" value="1"/>
</dbReference>
<dbReference type="Gene3D" id="3.10.260.10">
    <property type="entry name" value="Transcription regulator HTH, APSES-type DNA-binding domain"/>
    <property type="match status" value="1"/>
</dbReference>
<keyword evidence="1" id="KW-0677">Repeat</keyword>
<evidence type="ECO:0000256" key="1">
    <source>
        <dbReference type="ARBA" id="ARBA00022737"/>
    </source>
</evidence>
<dbReference type="SMART" id="SM00248">
    <property type="entry name" value="ANK"/>
    <property type="match status" value="2"/>
</dbReference>
<dbReference type="InterPro" id="IPR051642">
    <property type="entry name" value="SWI6-like"/>
</dbReference>
<dbReference type="EMBL" id="MU150243">
    <property type="protein sequence ID" value="KAF9466081.1"/>
    <property type="molecule type" value="Genomic_DNA"/>
</dbReference>
<feature type="compositionally biased region" description="Polar residues" evidence="5">
    <location>
        <begin position="238"/>
        <end position="247"/>
    </location>
</feature>
<evidence type="ECO:0000256" key="2">
    <source>
        <dbReference type="ARBA" id="ARBA00023043"/>
    </source>
</evidence>
<dbReference type="GO" id="GO:0030907">
    <property type="term" value="C:MBF transcription complex"/>
    <property type="evidence" value="ECO:0007669"/>
    <property type="project" value="TreeGrafter"/>
</dbReference>
<evidence type="ECO:0000256" key="4">
    <source>
        <dbReference type="SAM" id="Coils"/>
    </source>
</evidence>
<dbReference type="Proteomes" id="UP000807353">
    <property type="component" value="Unassembled WGS sequence"/>
</dbReference>
<evidence type="ECO:0000256" key="3">
    <source>
        <dbReference type="PROSITE-ProRule" id="PRU00023"/>
    </source>
</evidence>
<dbReference type="PROSITE" id="PS50088">
    <property type="entry name" value="ANK_REPEAT"/>
    <property type="match status" value="2"/>
</dbReference>
<name>A0A9P5YDX6_9AGAR</name>
<feature type="compositionally biased region" description="Polar residues" evidence="5">
    <location>
        <begin position="267"/>
        <end position="286"/>
    </location>
</feature>
<dbReference type="PANTHER" id="PTHR43828">
    <property type="entry name" value="ASPARAGINASE"/>
    <property type="match status" value="1"/>
</dbReference>
<feature type="domain" description="HTH APSES-type" evidence="6">
    <location>
        <begin position="17"/>
        <end position="125"/>
    </location>
</feature>